<reference evidence="2" key="1">
    <citation type="submission" date="2021-02" db="EMBL/GenBank/DDBJ databases">
        <authorList>
            <person name="Dougan E. K."/>
            <person name="Rhodes N."/>
            <person name="Thang M."/>
            <person name="Chan C."/>
        </authorList>
    </citation>
    <scope>NUCLEOTIDE SEQUENCE</scope>
</reference>
<sequence length="504" mass="55489">MSEVDVAIVGGGVAGLAAAVTLAEQGLKVVVLESRSILGGRARSWVDGVTRDPVHIGPHVVVSEYPNFFKLLEKLQTLEKIVWQPWRHFVTFVQGKVDYHIRTRPLPAPASWGPASIFDPFVTWADKHSTVPAAVHCLGLDEEELMKLDGQSGAEFLRGLGVTEDYIRHFWGFLSHAILNVPVEEVSAAALVRFFRRLVGRSSMEMGFSGCGLGELLVPAKPFLEKLGSTVRTSTEVRGFLGSERCEGVVLDSGEEIRPKLGVISSLPPQTFLPLVPVAWEGAGFRSLEALKPCKYISVYLWFDRKVTEGMQMWARTYSKDDLNCEFYDFSEIYPGKDAQGQPWKERPSFVGSNIIDSGRLADMTDEEIVQGTLREMQERFPKALEAKVLHSVVNRIPMAIHRPVVGTESLRPDQATEVPGLYLAGCWTRTEFPSSMESAARSGFLAADALLRGQGRQSQAAIAYGPISLSARLVGKLDVLRPMLLAPLFRGLVRLSGAPKSKL</sequence>
<dbReference type="InterPro" id="IPR050464">
    <property type="entry name" value="Zeta_carotene_desat/Oxidored"/>
</dbReference>
<dbReference type="OrthoDB" id="442315at2759"/>
<dbReference type="GO" id="GO:0016491">
    <property type="term" value="F:oxidoreductase activity"/>
    <property type="evidence" value="ECO:0007669"/>
    <property type="project" value="InterPro"/>
</dbReference>
<protein>
    <submittedName>
        <fullName evidence="2">PDS protein</fullName>
    </submittedName>
</protein>
<accession>A0A812LQ51</accession>
<dbReference type="Proteomes" id="UP000604046">
    <property type="component" value="Unassembled WGS sequence"/>
</dbReference>
<dbReference type="SUPFAM" id="SSF51905">
    <property type="entry name" value="FAD/NAD(P)-binding domain"/>
    <property type="match status" value="1"/>
</dbReference>
<feature type="domain" description="Amine oxidase" evidence="1">
    <location>
        <begin position="13"/>
        <end position="452"/>
    </location>
</feature>
<evidence type="ECO:0000313" key="2">
    <source>
        <dbReference type="EMBL" id="CAE7250700.1"/>
    </source>
</evidence>
<dbReference type="Gene3D" id="3.50.50.60">
    <property type="entry name" value="FAD/NAD(P)-binding domain"/>
    <property type="match status" value="1"/>
</dbReference>
<proteinExistence type="predicted"/>
<dbReference type="InterPro" id="IPR002937">
    <property type="entry name" value="Amino_oxidase"/>
</dbReference>
<evidence type="ECO:0000259" key="1">
    <source>
        <dbReference type="Pfam" id="PF01593"/>
    </source>
</evidence>
<dbReference type="AlphaFoldDB" id="A0A812LQ51"/>
<name>A0A812LQ51_9DINO</name>
<organism evidence="2 3">
    <name type="scientific">Symbiodinium natans</name>
    <dbReference type="NCBI Taxonomy" id="878477"/>
    <lineage>
        <taxon>Eukaryota</taxon>
        <taxon>Sar</taxon>
        <taxon>Alveolata</taxon>
        <taxon>Dinophyceae</taxon>
        <taxon>Suessiales</taxon>
        <taxon>Symbiodiniaceae</taxon>
        <taxon>Symbiodinium</taxon>
    </lineage>
</organism>
<comment type="caution">
    <text evidence="2">The sequence shown here is derived from an EMBL/GenBank/DDBJ whole genome shotgun (WGS) entry which is preliminary data.</text>
</comment>
<dbReference type="EMBL" id="CAJNDS010001180">
    <property type="protein sequence ID" value="CAE7250700.1"/>
    <property type="molecule type" value="Genomic_DNA"/>
</dbReference>
<dbReference type="PANTHER" id="PTHR42923:SF46">
    <property type="entry name" value="AMINE OXIDASE"/>
    <property type="match status" value="1"/>
</dbReference>
<dbReference type="InterPro" id="IPR036188">
    <property type="entry name" value="FAD/NAD-bd_sf"/>
</dbReference>
<evidence type="ECO:0000313" key="3">
    <source>
        <dbReference type="Proteomes" id="UP000604046"/>
    </source>
</evidence>
<gene>
    <name evidence="2" type="primary">PDS</name>
    <name evidence="2" type="ORF">SNAT2548_LOCUS12334</name>
</gene>
<dbReference type="Pfam" id="PF01593">
    <property type="entry name" value="Amino_oxidase"/>
    <property type="match status" value="1"/>
</dbReference>
<keyword evidence="3" id="KW-1185">Reference proteome</keyword>
<dbReference type="PANTHER" id="PTHR42923">
    <property type="entry name" value="PROTOPORPHYRINOGEN OXIDASE"/>
    <property type="match status" value="1"/>
</dbReference>